<evidence type="ECO:0000256" key="1">
    <source>
        <dbReference type="ARBA" id="ARBA00022801"/>
    </source>
</evidence>
<name>A0A1C3WI20_9HYPH</name>
<dbReference type="InterPro" id="IPR050261">
    <property type="entry name" value="FrsA_esterase"/>
</dbReference>
<dbReference type="PANTHER" id="PTHR22946:SF9">
    <property type="entry name" value="POLYKETIDE TRANSFERASE AF380"/>
    <property type="match status" value="1"/>
</dbReference>
<dbReference type="RefSeq" id="WP_208603551.1">
    <property type="nucleotide sequence ID" value="NZ_FMAG01000005.1"/>
</dbReference>
<dbReference type="InterPro" id="IPR016986">
    <property type="entry name" value="UCP031982_abhydr"/>
</dbReference>
<accession>A0A1C3WI20</accession>
<keyword evidence="1 4" id="KW-0378">Hydrolase</keyword>
<evidence type="ECO:0000256" key="2">
    <source>
        <dbReference type="SAM" id="SignalP"/>
    </source>
</evidence>
<feature type="chain" id="PRO_5008685482" evidence="2">
    <location>
        <begin position="22"/>
        <end position="324"/>
    </location>
</feature>
<dbReference type="Proteomes" id="UP000199101">
    <property type="component" value="Unassembled WGS sequence"/>
</dbReference>
<dbReference type="PIRSF" id="PIRSF031982">
    <property type="entry name" value="UCP031982_abhydr"/>
    <property type="match status" value="1"/>
</dbReference>
<protein>
    <submittedName>
        <fullName evidence="4">Predicted dienelactone hydrolase</fullName>
    </submittedName>
</protein>
<reference evidence="5" key="1">
    <citation type="submission" date="2016-08" db="EMBL/GenBank/DDBJ databases">
        <authorList>
            <person name="Varghese N."/>
            <person name="Submissions Spin"/>
        </authorList>
    </citation>
    <scope>NUCLEOTIDE SEQUENCE [LARGE SCALE GENOMIC DNA]</scope>
    <source>
        <strain evidence="5">HAMBI 2975</strain>
    </source>
</reference>
<dbReference type="GO" id="GO:0052689">
    <property type="term" value="F:carboxylic ester hydrolase activity"/>
    <property type="evidence" value="ECO:0007669"/>
    <property type="project" value="UniProtKB-ARBA"/>
</dbReference>
<gene>
    <name evidence="4" type="ORF">GA0061103_5543</name>
</gene>
<dbReference type="InterPro" id="IPR022742">
    <property type="entry name" value="Hydrolase_4"/>
</dbReference>
<dbReference type="Pfam" id="PF12146">
    <property type="entry name" value="Hydrolase_4"/>
    <property type="match status" value="1"/>
</dbReference>
<evidence type="ECO:0000259" key="3">
    <source>
        <dbReference type="Pfam" id="PF12146"/>
    </source>
</evidence>
<feature type="signal peptide" evidence="2">
    <location>
        <begin position="1"/>
        <end position="21"/>
    </location>
</feature>
<dbReference type="SUPFAM" id="SSF53474">
    <property type="entry name" value="alpha/beta-Hydrolases"/>
    <property type="match status" value="1"/>
</dbReference>
<sequence>MRFMKIGILLALGLAASSARAAGLTSIQVPATADNPALSAFVWSPCATPPEEVKLGPMTVTAARNCPIAGSKLPLVVISHGHGGGALNHHDVAEMLADAGFLVVALNHPGDNFSDLSRSGDISIMFQRPRDIKRLIDFLLTSWPQAAKIDRDRIGFFGFSRGGYTGLVLAGAVPDFRDATVPCPEPAPICGEIRRNEIPAEPLARDPRIKAFVLADPLSFFSTRESLKAVGAPIQLWGSEHGGDGVLPENVAALAANLPDKPDFHVVPGSAHFAFLAPCSPGLARSQPEICTDQAGFDRAAFHKSLDADVLEFFRQNLAPERKS</sequence>
<dbReference type="InterPro" id="IPR029058">
    <property type="entry name" value="AB_hydrolase_fold"/>
</dbReference>
<organism evidence="4 5">
    <name type="scientific">Rhizobium multihospitium</name>
    <dbReference type="NCBI Taxonomy" id="410764"/>
    <lineage>
        <taxon>Bacteria</taxon>
        <taxon>Pseudomonadati</taxon>
        <taxon>Pseudomonadota</taxon>
        <taxon>Alphaproteobacteria</taxon>
        <taxon>Hyphomicrobiales</taxon>
        <taxon>Rhizobiaceae</taxon>
        <taxon>Rhizobium/Agrobacterium group</taxon>
        <taxon>Rhizobium</taxon>
    </lineage>
</organism>
<feature type="domain" description="Serine aminopeptidase S33" evidence="3">
    <location>
        <begin position="75"/>
        <end position="175"/>
    </location>
</feature>
<keyword evidence="5" id="KW-1185">Reference proteome</keyword>
<dbReference type="EMBL" id="FMAG01000005">
    <property type="protein sequence ID" value="SCB39609.1"/>
    <property type="molecule type" value="Genomic_DNA"/>
</dbReference>
<evidence type="ECO:0000313" key="4">
    <source>
        <dbReference type="EMBL" id="SCB39609.1"/>
    </source>
</evidence>
<keyword evidence="2" id="KW-0732">Signal</keyword>
<dbReference type="Gene3D" id="3.40.50.1820">
    <property type="entry name" value="alpha/beta hydrolase"/>
    <property type="match status" value="1"/>
</dbReference>
<dbReference type="PANTHER" id="PTHR22946">
    <property type="entry name" value="DIENELACTONE HYDROLASE DOMAIN-CONTAINING PROTEIN-RELATED"/>
    <property type="match status" value="1"/>
</dbReference>
<evidence type="ECO:0000313" key="5">
    <source>
        <dbReference type="Proteomes" id="UP000199101"/>
    </source>
</evidence>
<proteinExistence type="predicted"/>
<dbReference type="AlphaFoldDB" id="A0A1C3WI20"/>
<dbReference type="STRING" id="410764.GA0061103_5543"/>